<gene>
    <name evidence="1" type="ORF">ACFQ04_08700</name>
</gene>
<comment type="caution">
    <text evidence="1">The sequence shown here is derived from an EMBL/GenBank/DDBJ whole genome shotgun (WGS) entry which is preliminary data.</text>
</comment>
<sequence>MTGIDPIQAARIAWRKLATPTDGAFDVLSVDDKVALMELGLDDPAIREAATVTVEIA</sequence>
<dbReference type="RefSeq" id="WP_253646268.1">
    <property type="nucleotide sequence ID" value="NZ_BAAAMO010000002.1"/>
</dbReference>
<accession>A0ABW3G6K3</accession>
<keyword evidence="2" id="KW-1185">Reference proteome</keyword>
<reference evidence="2" key="1">
    <citation type="journal article" date="2019" name="Int. J. Syst. Evol. Microbiol.">
        <title>The Global Catalogue of Microorganisms (GCM) 10K type strain sequencing project: providing services to taxonomists for standard genome sequencing and annotation.</title>
        <authorList>
            <consortium name="The Broad Institute Genomics Platform"/>
            <consortium name="The Broad Institute Genome Sequencing Center for Infectious Disease"/>
            <person name="Wu L."/>
            <person name="Ma J."/>
        </authorList>
    </citation>
    <scope>NUCLEOTIDE SEQUENCE [LARGE SCALE GENOMIC DNA]</scope>
    <source>
        <strain evidence="2">CCUG 50873</strain>
    </source>
</reference>
<evidence type="ECO:0000313" key="2">
    <source>
        <dbReference type="Proteomes" id="UP001597068"/>
    </source>
</evidence>
<dbReference type="EMBL" id="JBHTIL010000001">
    <property type="protein sequence ID" value="MFD0925813.1"/>
    <property type="molecule type" value="Genomic_DNA"/>
</dbReference>
<dbReference type="Proteomes" id="UP001597068">
    <property type="component" value="Unassembled WGS sequence"/>
</dbReference>
<name>A0ABW3G6K3_9NOCA</name>
<evidence type="ECO:0000313" key="1">
    <source>
        <dbReference type="EMBL" id="MFD0925813.1"/>
    </source>
</evidence>
<organism evidence="1 2">
    <name type="scientific">Williamsia deligens</name>
    <dbReference type="NCBI Taxonomy" id="321325"/>
    <lineage>
        <taxon>Bacteria</taxon>
        <taxon>Bacillati</taxon>
        <taxon>Actinomycetota</taxon>
        <taxon>Actinomycetes</taxon>
        <taxon>Mycobacteriales</taxon>
        <taxon>Nocardiaceae</taxon>
        <taxon>Williamsia</taxon>
    </lineage>
</organism>
<protein>
    <submittedName>
        <fullName evidence="1">Uncharacterized protein</fullName>
    </submittedName>
</protein>
<proteinExistence type="predicted"/>